<dbReference type="PANTHER" id="PTHR30055">
    <property type="entry name" value="HTH-TYPE TRANSCRIPTIONAL REGULATOR RUTR"/>
    <property type="match status" value="1"/>
</dbReference>
<dbReference type="GeneID" id="300408928"/>
<dbReference type="EMBL" id="SWDV01000048">
    <property type="protein sequence ID" value="TLX70630.1"/>
    <property type="molecule type" value="Genomic_DNA"/>
</dbReference>
<dbReference type="InterPro" id="IPR039536">
    <property type="entry name" value="TetR_C_Proteobacteria"/>
</dbReference>
<feature type="DNA-binding region" description="H-T-H motif" evidence="4">
    <location>
        <begin position="57"/>
        <end position="76"/>
    </location>
</feature>
<protein>
    <submittedName>
        <fullName evidence="7">TetR/AcrR family transcriptional regulator</fullName>
    </submittedName>
</protein>
<evidence type="ECO:0000256" key="5">
    <source>
        <dbReference type="SAM" id="MobiDB-lite"/>
    </source>
</evidence>
<dbReference type="SUPFAM" id="SSF48498">
    <property type="entry name" value="Tetracyclin repressor-like, C-terminal domain"/>
    <property type="match status" value="1"/>
</dbReference>
<dbReference type="InterPro" id="IPR009057">
    <property type="entry name" value="Homeodomain-like_sf"/>
</dbReference>
<dbReference type="InterPro" id="IPR036271">
    <property type="entry name" value="Tet_transcr_reg_TetR-rel_C_sf"/>
</dbReference>
<dbReference type="InterPro" id="IPR001647">
    <property type="entry name" value="HTH_TetR"/>
</dbReference>
<gene>
    <name evidence="7" type="ORF">FAS41_27360</name>
</gene>
<dbReference type="OrthoDB" id="270177at2"/>
<dbReference type="PRINTS" id="PR00455">
    <property type="entry name" value="HTHTETR"/>
</dbReference>
<feature type="domain" description="HTH tetR-type" evidence="6">
    <location>
        <begin position="34"/>
        <end position="94"/>
    </location>
</feature>
<proteinExistence type="predicted"/>
<evidence type="ECO:0000259" key="6">
    <source>
        <dbReference type="PROSITE" id="PS50977"/>
    </source>
</evidence>
<keyword evidence="3" id="KW-0804">Transcription</keyword>
<dbReference type="Pfam" id="PF14246">
    <property type="entry name" value="TetR_C_7"/>
    <property type="match status" value="1"/>
</dbReference>
<comment type="caution">
    <text evidence="7">The sequence shown here is derived from an EMBL/GenBank/DDBJ whole genome shotgun (WGS) entry which is preliminary data.</text>
</comment>
<dbReference type="PANTHER" id="PTHR30055:SF234">
    <property type="entry name" value="HTH-TYPE TRANSCRIPTIONAL REGULATOR BETI"/>
    <property type="match status" value="1"/>
</dbReference>
<evidence type="ECO:0000313" key="8">
    <source>
        <dbReference type="Proteomes" id="UP000306635"/>
    </source>
</evidence>
<evidence type="ECO:0000256" key="1">
    <source>
        <dbReference type="ARBA" id="ARBA00023015"/>
    </source>
</evidence>
<evidence type="ECO:0000256" key="4">
    <source>
        <dbReference type="PROSITE-ProRule" id="PRU00335"/>
    </source>
</evidence>
<evidence type="ECO:0000256" key="3">
    <source>
        <dbReference type="ARBA" id="ARBA00023163"/>
    </source>
</evidence>
<dbReference type="Pfam" id="PF00440">
    <property type="entry name" value="TetR_N"/>
    <property type="match status" value="1"/>
</dbReference>
<feature type="region of interest" description="Disordered" evidence="5">
    <location>
        <begin position="1"/>
        <end position="32"/>
    </location>
</feature>
<dbReference type="RefSeq" id="WP_138526474.1">
    <property type="nucleotide sequence ID" value="NZ_SWDV01000048.1"/>
</dbReference>
<keyword evidence="8" id="KW-1185">Reference proteome</keyword>
<evidence type="ECO:0000256" key="2">
    <source>
        <dbReference type="ARBA" id="ARBA00023125"/>
    </source>
</evidence>
<dbReference type="Proteomes" id="UP000306635">
    <property type="component" value="Unassembled WGS sequence"/>
</dbReference>
<dbReference type="GO" id="GO:0000976">
    <property type="term" value="F:transcription cis-regulatory region binding"/>
    <property type="evidence" value="ECO:0007669"/>
    <property type="project" value="TreeGrafter"/>
</dbReference>
<keyword evidence="2 4" id="KW-0238">DNA-binding</keyword>
<accession>A0A5R9QM37</accession>
<dbReference type="InterPro" id="IPR050109">
    <property type="entry name" value="HTH-type_TetR-like_transc_reg"/>
</dbReference>
<dbReference type="GO" id="GO:0003700">
    <property type="term" value="F:DNA-binding transcription factor activity"/>
    <property type="evidence" value="ECO:0007669"/>
    <property type="project" value="TreeGrafter"/>
</dbReference>
<keyword evidence="1" id="KW-0805">Transcription regulation</keyword>
<name>A0A5R9QM37_9PSED</name>
<dbReference type="SUPFAM" id="SSF46689">
    <property type="entry name" value="Homeodomain-like"/>
    <property type="match status" value="1"/>
</dbReference>
<reference evidence="7 8" key="1">
    <citation type="submission" date="2019-04" db="EMBL/GenBank/DDBJ databases">
        <authorList>
            <person name="Li M."/>
        </authorList>
    </citation>
    <scope>NUCLEOTIDE SEQUENCE [LARGE SCALE GENOMIC DNA]</scope>
    <source>
        <strain evidence="7 8">LAM1902</strain>
    </source>
</reference>
<dbReference type="AlphaFoldDB" id="A0A5R9QM37"/>
<feature type="compositionally biased region" description="Polar residues" evidence="5">
    <location>
        <begin position="20"/>
        <end position="32"/>
    </location>
</feature>
<organism evidence="7 8">
    <name type="scientific">Pseudomonas nicosulfuronedens</name>
    <dbReference type="NCBI Taxonomy" id="2571105"/>
    <lineage>
        <taxon>Bacteria</taxon>
        <taxon>Pseudomonadati</taxon>
        <taxon>Pseudomonadota</taxon>
        <taxon>Gammaproteobacteria</taxon>
        <taxon>Pseudomonadales</taxon>
        <taxon>Pseudomonadaceae</taxon>
        <taxon>Pseudomonas</taxon>
    </lineage>
</organism>
<evidence type="ECO:0000313" key="7">
    <source>
        <dbReference type="EMBL" id="TLX70630.1"/>
    </source>
</evidence>
<dbReference type="Gene3D" id="1.10.357.10">
    <property type="entry name" value="Tetracycline Repressor, domain 2"/>
    <property type="match status" value="1"/>
</dbReference>
<dbReference type="PROSITE" id="PS50977">
    <property type="entry name" value="HTH_TETR_2"/>
    <property type="match status" value="1"/>
</dbReference>
<sequence>MKEHKNFRNAIHNMKRERTATTTPRGRPNRQQAEQRHVHLLTLAREHFLAEGFGAATIDRIAAASGVSKSTIYAHFGGKEGLFRAVTKRSCHAPGAALQQVRIDGRRPAEVIGEFIRVLIDEARDPDSLALLRLAIFESPRFPDVAQAIHQASLETLEPLRAYLSHLQQTGELGAGDMDLAAQDLASLCTGGYGFLLLNDRGGESEQEAARILGLFLRGMGLPE</sequence>